<feature type="compositionally biased region" description="Polar residues" evidence="1">
    <location>
        <begin position="533"/>
        <end position="544"/>
    </location>
</feature>
<protein>
    <submittedName>
        <fullName evidence="2">Uncharacterized protein</fullName>
    </submittedName>
</protein>
<dbReference type="EMBL" id="AJWJ01000152">
    <property type="protein sequence ID" value="KAF2074342.1"/>
    <property type="molecule type" value="Genomic_DNA"/>
</dbReference>
<feature type="compositionally biased region" description="Low complexity" evidence="1">
    <location>
        <begin position="523"/>
        <end position="532"/>
    </location>
</feature>
<feature type="region of interest" description="Disordered" evidence="1">
    <location>
        <begin position="518"/>
        <end position="547"/>
    </location>
</feature>
<organism evidence="2 3">
    <name type="scientific">Polysphondylium violaceum</name>
    <dbReference type="NCBI Taxonomy" id="133409"/>
    <lineage>
        <taxon>Eukaryota</taxon>
        <taxon>Amoebozoa</taxon>
        <taxon>Evosea</taxon>
        <taxon>Eumycetozoa</taxon>
        <taxon>Dictyostelia</taxon>
        <taxon>Dictyosteliales</taxon>
        <taxon>Dictyosteliaceae</taxon>
        <taxon>Polysphondylium</taxon>
    </lineage>
</organism>
<reference evidence="2" key="1">
    <citation type="submission" date="2020-01" db="EMBL/GenBank/DDBJ databases">
        <title>Development of genomics and gene disruption for Polysphondylium violaceum indicates a role for the polyketide synthase stlB in stalk morphogenesis.</title>
        <authorList>
            <person name="Narita B."/>
            <person name="Kawabe Y."/>
            <person name="Kin K."/>
            <person name="Saito T."/>
            <person name="Gibbs R."/>
            <person name="Kuspa A."/>
            <person name="Muzny D."/>
            <person name="Queller D."/>
            <person name="Richards S."/>
            <person name="Strassman J."/>
            <person name="Sucgang R."/>
            <person name="Worley K."/>
            <person name="Schaap P."/>
        </authorList>
    </citation>
    <scope>NUCLEOTIDE SEQUENCE</scope>
    <source>
        <strain evidence="2">QSvi11</strain>
    </source>
</reference>
<feature type="compositionally biased region" description="Low complexity" evidence="1">
    <location>
        <begin position="620"/>
        <end position="799"/>
    </location>
</feature>
<sequence length="883" mass="95579">MYSKEKLSDMTRDDLIKICKKNRIYVSPPTLEKDGIISNIIKHFRRQSRFYTAPETSDAGFSENSVTNFNTTTTETSTTTTSTTDLNNTLSLDQLKTESSPSSKRNNIDNNNNNNILSESFTIGTSTLNTGLFSMSAATSSHRPPLIPVSVALAKRRATLFQRSIDPSSSNPLNSSCLDFSSSVVSSADIAKQYEKTGSLLSRDKQSIIKGIINNNLLLQSTLSSSTITTTTATTPSPLTTSCSVPTSPPQTSGSLPNKTPIKESPIITPSPLSPTPVSPQQMSMSMSMSMDMSPTASVIQNGCNGSGNRLDTTFDRDINMVESAIASLAFSPRKQLFVEKSPKQNQVIDKVQVNQQTHDSSTTFVVEKKDESNLQQQQDNTTQPTQSLSDNILSKPIFTPSIDDRKVSMMAQKKRASLLKIKDIASSKKKSNIQDNKFAESSRPIPKINPHLLGTKSRVLVPPTTTSSKVTALPDFDKAHQEQFDKYESITTYQKKLDQKKREDLWLKLGFTAPPPFVNNPTTTTTTTTETQDNNSESKTTDISTKELETPKSNVTFASSTMFPSVVPINPISSLHAIKTPTKFKLHPVLNNDSTTPIKMELTSSDTTIQPKSPFLSNKSTPSFSTLSSSSSSSITPKKPTTTTSLTPSSTTPSTTTSTLNKTIRTTSTTTTSTSVKTTKPITSTTSTTTKTPISVNNPIKPTLTTATTTSKPLPSYAKPTASSSMMNKNTTTSTTASTTLSKPKLTSTLTRPTVSSSLKSTLKSTTPSTSTSSSTSSSLSSTIKPKPKITTTTTKKTAISNGSQSALANITNTPPKEKKLLPKSSLTADDDDSKTKRRKSIKDTSTVIAGKEKRQLTQKKVSELSKVSIIQKKRMETTPAF</sequence>
<comment type="caution">
    <text evidence="2">The sequence shown here is derived from an EMBL/GenBank/DDBJ whole genome shotgun (WGS) entry which is preliminary data.</text>
</comment>
<accession>A0A8J4V5B7</accession>
<dbReference type="Proteomes" id="UP000695562">
    <property type="component" value="Unassembled WGS sequence"/>
</dbReference>
<name>A0A8J4V5B7_9MYCE</name>
<feature type="compositionally biased region" description="Polar residues" evidence="1">
    <location>
        <begin position="604"/>
        <end position="619"/>
    </location>
</feature>
<evidence type="ECO:0000313" key="3">
    <source>
        <dbReference type="Proteomes" id="UP000695562"/>
    </source>
</evidence>
<feature type="region of interest" description="Disordered" evidence="1">
    <location>
        <begin position="355"/>
        <end position="396"/>
    </location>
</feature>
<feature type="region of interest" description="Disordered" evidence="1">
    <location>
        <begin position="55"/>
        <end position="114"/>
    </location>
</feature>
<dbReference type="OrthoDB" id="21523at2759"/>
<feature type="compositionally biased region" description="Polar residues" evidence="1">
    <location>
        <begin position="800"/>
        <end position="815"/>
    </location>
</feature>
<feature type="compositionally biased region" description="Low complexity" evidence="1">
    <location>
        <begin position="376"/>
        <end position="387"/>
    </location>
</feature>
<feature type="region of interest" description="Disordered" evidence="1">
    <location>
        <begin position="604"/>
        <end position="849"/>
    </location>
</feature>
<feature type="compositionally biased region" description="Polar residues" evidence="1">
    <location>
        <begin position="355"/>
        <end position="365"/>
    </location>
</feature>
<dbReference type="AlphaFoldDB" id="A0A8J4V5B7"/>
<gene>
    <name evidence="2" type="ORF">CYY_004363</name>
</gene>
<evidence type="ECO:0000256" key="1">
    <source>
        <dbReference type="SAM" id="MobiDB-lite"/>
    </source>
</evidence>
<evidence type="ECO:0000313" key="2">
    <source>
        <dbReference type="EMBL" id="KAF2074342.1"/>
    </source>
</evidence>
<keyword evidence="3" id="KW-1185">Reference proteome</keyword>
<feature type="region of interest" description="Disordered" evidence="1">
    <location>
        <begin position="431"/>
        <end position="451"/>
    </location>
</feature>
<feature type="compositionally biased region" description="Low complexity" evidence="1">
    <location>
        <begin position="61"/>
        <end position="93"/>
    </location>
</feature>
<feature type="region of interest" description="Disordered" evidence="1">
    <location>
        <begin position="229"/>
        <end position="283"/>
    </location>
</feature>
<proteinExistence type="predicted"/>
<feature type="compositionally biased region" description="Low complexity" evidence="1">
    <location>
        <begin position="229"/>
        <end position="253"/>
    </location>
</feature>